<feature type="domain" description="Major facilitator superfamily (MFS) profile" evidence="5">
    <location>
        <begin position="283"/>
        <end position="388"/>
    </location>
</feature>
<dbReference type="InterPro" id="IPR011701">
    <property type="entry name" value="MFS"/>
</dbReference>
<evidence type="ECO:0000313" key="7">
    <source>
        <dbReference type="Proteomes" id="UP001230504"/>
    </source>
</evidence>
<dbReference type="InterPro" id="IPR036259">
    <property type="entry name" value="MFS_trans_sf"/>
</dbReference>
<evidence type="ECO:0000256" key="2">
    <source>
        <dbReference type="ARBA" id="ARBA00006727"/>
    </source>
</evidence>
<dbReference type="Proteomes" id="UP001230504">
    <property type="component" value="Unassembled WGS sequence"/>
</dbReference>
<dbReference type="RefSeq" id="XP_060407025.1">
    <property type="nucleotide sequence ID" value="XM_060562046.1"/>
</dbReference>
<feature type="transmembrane region" description="Helical" evidence="4">
    <location>
        <begin position="242"/>
        <end position="263"/>
    </location>
</feature>
<dbReference type="Pfam" id="PF07690">
    <property type="entry name" value="MFS_1"/>
    <property type="match status" value="1"/>
</dbReference>
<sequence>MSAPVDEAGGMVQPVSGQSKVHNYNPGLYVRVKMQHDTSNGRGETASNRGEDGPCSPPERMADAGPVQLDYEQELPPDGGYGWVIVASCFTLNCFTWGVTSSYGVYLSHYLSSELFPGATSMDYGLIGGFNFAFAMILAPLATYTAHRFGKRGVMLAGVVMQSAGLISASFASEVWHLYVTQGALVGGGIGLVFVPSLPVLSQWFSERRSVANGISSAGSGVGGVVFSWGTGAMIHNLGLSWALRAMGLVTLVANTAATLLIRDRQARSNKLVIDVQLLRRYEVRLLLLWAFISMFGYITLLFSLADFSRSVGLSSAQATDVTGVLNFGTAVGRPLIGITSDHFRRIDTAGMLTLLCGVICFAMWLPATTFASTLAFAFICGAILGVF</sequence>
<keyword evidence="7" id="KW-1185">Reference proteome</keyword>
<evidence type="ECO:0000259" key="5">
    <source>
        <dbReference type="PROSITE" id="PS50850"/>
    </source>
</evidence>
<dbReference type="PROSITE" id="PS50850">
    <property type="entry name" value="MFS"/>
    <property type="match status" value="1"/>
</dbReference>
<dbReference type="GO" id="GO:0016020">
    <property type="term" value="C:membrane"/>
    <property type="evidence" value="ECO:0007669"/>
    <property type="project" value="UniProtKB-SubCell"/>
</dbReference>
<feature type="transmembrane region" description="Helical" evidence="4">
    <location>
        <begin position="126"/>
        <end position="146"/>
    </location>
</feature>
<evidence type="ECO:0000256" key="4">
    <source>
        <dbReference type="SAM" id="Phobius"/>
    </source>
</evidence>
<feature type="transmembrane region" description="Helical" evidence="4">
    <location>
        <begin position="352"/>
        <end position="385"/>
    </location>
</feature>
<feature type="region of interest" description="Disordered" evidence="3">
    <location>
        <begin position="38"/>
        <end position="62"/>
    </location>
</feature>
<comment type="similarity">
    <text evidence="2">Belongs to the major facilitator superfamily. Monocarboxylate porter (TC 2.A.1.13) family.</text>
</comment>
<dbReference type="EMBL" id="JAHLJV010000201">
    <property type="protein sequence ID" value="KAK1564206.1"/>
    <property type="molecule type" value="Genomic_DNA"/>
</dbReference>
<dbReference type="GO" id="GO:0022857">
    <property type="term" value="F:transmembrane transporter activity"/>
    <property type="evidence" value="ECO:0007669"/>
    <property type="project" value="InterPro"/>
</dbReference>
<proteinExistence type="inferred from homology"/>
<feature type="transmembrane region" description="Helical" evidence="4">
    <location>
        <begin position="178"/>
        <end position="198"/>
    </location>
</feature>
<dbReference type="PANTHER" id="PTHR11360:SF315">
    <property type="entry name" value="TRANSPORTER MCH2-RELATED"/>
    <property type="match status" value="1"/>
</dbReference>
<feature type="compositionally biased region" description="Polar residues" evidence="3">
    <location>
        <begin position="38"/>
        <end position="48"/>
    </location>
</feature>
<dbReference type="PANTHER" id="PTHR11360">
    <property type="entry name" value="MONOCARBOXYLATE TRANSPORTER"/>
    <property type="match status" value="1"/>
</dbReference>
<name>A0AAD8UY63_9PEZI</name>
<gene>
    <name evidence="6" type="ORF">LY79DRAFT_620031</name>
</gene>
<organism evidence="6 7">
    <name type="scientific">Colletotrichum navitas</name>
    <dbReference type="NCBI Taxonomy" id="681940"/>
    <lineage>
        <taxon>Eukaryota</taxon>
        <taxon>Fungi</taxon>
        <taxon>Dikarya</taxon>
        <taxon>Ascomycota</taxon>
        <taxon>Pezizomycotina</taxon>
        <taxon>Sordariomycetes</taxon>
        <taxon>Hypocreomycetidae</taxon>
        <taxon>Glomerellales</taxon>
        <taxon>Glomerellaceae</taxon>
        <taxon>Colletotrichum</taxon>
        <taxon>Colletotrichum graminicola species complex</taxon>
    </lineage>
</organism>
<dbReference type="InterPro" id="IPR020846">
    <property type="entry name" value="MFS_dom"/>
</dbReference>
<evidence type="ECO:0000256" key="1">
    <source>
        <dbReference type="ARBA" id="ARBA00004141"/>
    </source>
</evidence>
<evidence type="ECO:0000256" key="3">
    <source>
        <dbReference type="SAM" id="MobiDB-lite"/>
    </source>
</evidence>
<evidence type="ECO:0000313" key="6">
    <source>
        <dbReference type="EMBL" id="KAK1564206.1"/>
    </source>
</evidence>
<feature type="transmembrane region" description="Helical" evidence="4">
    <location>
        <begin position="284"/>
        <end position="306"/>
    </location>
</feature>
<feature type="region of interest" description="Disordered" evidence="3">
    <location>
        <begin position="1"/>
        <end position="23"/>
    </location>
</feature>
<dbReference type="Gene3D" id="1.20.1250.20">
    <property type="entry name" value="MFS general substrate transporter like domains"/>
    <property type="match status" value="2"/>
</dbReference>
<feature type="transmembrane region" description="Helical" evidence="4">
    <location>
        <begin position="81"/>
        <end position="106"/>
    </location>
</feature>
<comment type="subcellular location">
    <subcellularLocation>
        <location evidence="1">Membrane</location>
        <topology evidence="1">Multi-pass membrane protein</topology>
    </subcellularLocation>
</comment>
<keyword evidence="4" id="KW-0812">Transmembrane</keyword>
<reference evidence="6" key="1">
    <citation type="submission" date="2021-06" db="EMBL/GenBank/DDBJ databases">
        <title>Comparative genomics, transcriptomics and evolutionary studies reveal genomic signatures of adaptation to plant cell wall in hemibiotrophic fungi.</title>
        <authorList>
            <consortium name="DOE Joint Genome Institute"/>
            <person name="Baroncelli R."/>
            <person name="Diaz J.F."/>
            <person name="Benocci T."/>
            <person name="Peng M."/>
            <person name="Battaglia E."/>
            <person name="Haridas S."/>
            <person name="Andreopoulos W."/>
            <person name="Labutti K."/>
            <person name="Pangilinan J."/>
            <person name="Floch G.L."/>
            <person name="Makela M.R."/>
            <person name="Henrissat B."/>
            <person name="Grigoriev I.V."/>
            <person name="Crouch J.A."/>
            <person name="De Vries R.P."/>
            <person name="Sukno S.A."/>
            <person name="Thon M.R."/>
        </authorList>
    </citation>
    <scope>NUCLEOTIDE SEQUENCE</scope>
    <source>
        <strain evidence="6">CBS 125086</strain>
    </source>
</reference>
<feature type="transmembrane region" description="Helical" evidence="4">
    <location>
        <begin position="153"/>
        <end position="172"/>
    </location>
</feature>
<protein>
    <submittedName>
        <fullName evidence="6">Major facilitator superfamily transporter</fullName>
    </submittedName>
</protein>
<dbReference type="GeneID" id="85446286"/>
<comment type="caution">
    <text evidence="6">The sequence shown here is derived from an EMBL/GenBank/DDBJ whole genome shotgun (WGS) entry which is preliminary data.</text>
</comment>
<accession>A0AAD8UY63</accession>
<dbReference type="SUPFAM" id="SSF103473">
    <property type="entry name" value="MFS general substrate transporter"/>
    <property type="match status" value="1"/>
</dbReference>
<keyword evidence="4" id="KW-1133">Transmembrane helix</keyword>
<keyword evidence="4" id="KW-0472">Membrane</keyword>
<feature type="transmembrane region" description="Helical" evidence="4">
    <location>
        <begin position="210"/>
        <end position="230"/>
    </location>
</feature>
<dbReference type="InterPro" id="IPR050327">
    <property type="entry name" value="Proton-linked_MCT"/>
</dbReference>
<dbReference type="AlphaFoldDB" id="A0AAD8UY63"/>